<dbReference type="NCBIfam" id="NF002999">
    <property type="entry name" value="PRK03767.1"/>
    <property type="match status" value="1"/>
</dbReference>
<dbReference type="EMBL" id="CP022752">
    <property type="protein sequence ID" value="ASU81312.1"/>
    <property type="molecule type" value="Genomic_DNA"/>
</dbReference>
<reference evidence="3 6" key="2">
    <citation type="submission" date="2017-08" db="EMBL/GenBank/DDBJ databases">
        <title>The complete genome sequence of moderately halophilic actinomycete Actinopolyspora erythraea YIM 90600, the producer of novel erythromycin, novel actinopolysporins A-C and tubercidin.</title>
        <authorList>
            <person name="Yin M."/>
            <person name="Tang S."/>
        </authorList>
    </citation>
    <scope>NUCLEOTIDE SEQUENCE [LARGE SCALE GENOMIC DNA]</scope>
    <source>
        <strain evidence="3 6">YIM 90600</strain>
    </source>
</reference>
<dbReference type="Gene3D" id="3.40.50.360">
    <property type="match status" value="1"/>
</dbReference>
<dbReference type="AlphaFoldDB" id="A0A099D920"/>
<dbReference type="EMBL" id="JPMV01000010">
    <property type="protein sequence ID" value="KGI82643.1"/>
    <property type="molecule type" value="Genomic_DNA"/>
</dbReference>
<evidence type="ECO:0000313" key="4">
    <source>
        <dbReference type="EMBL" id="KGI82643.1"/>
    </source>
</evidence>
<feature type="domain" description="Flavodoxin-like" evidence="2">
    <location>
        <begin position="5"/>
        <end position="191"/>
    </location>
</feature>
<dbReference type="InterPro" id="IPR008254">
    <property type="entry name" value="Flavodoxin/NO_synth"/>
</dbReference>
<dbReference type="PANTHER" id="PTHR30546">
    <property type="entry name" value="FLAVODOXIN-RELATED PROTEIN WRBA-RELATED"/>
    <property type="match status" value="1"/>
</dbReference>
<dbReference type="Proteomes" id="UP000029737">
    <property type="component" value="Unassembled WGS sequence"/>
</dbReference>
<dbReference type="PANTHER" id="PTHR30546:SF23">
    <property type="entry name" value="FLAVOPROTEIN-LIKE PROTEIN YCP4-RELATED"/>
    <property type="match status" value="1"/>
</dbReference>
<dbReference type="OrthoDB" id="9801479at2"/>
<evidence type="ECO:0000256" key="1">
    <source>
        <dbReference type="ARBA" id="ARBA00006961"/>
    </source>
</evidence>
<reference evidence="4 5" key="1">
    <citation type="journal article" date="2014" name="PLoS ONE">
        <title>Identification and Characterization of a New Erythromycin Biosynthetic Gene Cluster in Actinopolyspora erythraea YIM90600, a Novel Erythronolide-Producing Halophilic Actinomycete Isolated from Salt Field.</title>
        <authorList>
            <person name="Chen D."/>
            <person name="Feng J."/>
            <person name="Huang L."/>
            <person name="Zhang Q."/>
            <person name="Wu J."/>
            <person name="Zhu X."/>
            <person name="Duan Y."/>
            <person name="Xu Z."/>
        </authorList>
    </citation>
    <scope>NUCLEOTIDE SEQUENCE [LARGE SCALE GENOMIC DNA]</scope>
    <source>
        <strain evidence="4 5">YIM90600</strain>
    </source>
</reference>
<dbReference type="Proteomes" id="UP000215043">
    <property type="component" value="Chromosome"/>
</dbReference>
<dbReference type="RefSeq" id="WP_043571432.1">
    <property type="nucleotide sequence ID" value="NZ_CP022752.1"/>
</dbReference>
<dbReference type="SUPFAM" id="SSF52218">
    <property type="entry name" value="Flavoproteins"/>
    <property type="match status" value="1"/>
</dbReference>
<organism evidence="3 6">
    <name type="scientific">Actinopolyspora erythraea</name>
    <dbReference type="NCBI Taxonomy" id="414996"/>
    <lineage>
        <taxon>Bacteria</taxon>
        <taxon>Bacillati</taxon>
        <taxon>Actinomycetota</taxon>
        <taxon>Actinomycetes</taxon>
        <taxon>Actinopolysporales</taxon>
        <taxon>Actinopolysporaceae</taxon>
        <taxon>Actinopolyspora</taxon>
    </lineage>
</organism>
<dbReference type="InterPro" id="IPR010089">
    <property type="entry name" value="Flavoprotein_WrbA-like"/>
</dbReference>
<dbReference type="KEGG" id="aey:CDG81_20605"/>
<evidence type="ECO:0000313" key="5">
    <source>
        <dbReference type="Proteomes" id="UP000029737"/>
    </source>
</evidence>
<comment type="similarity">
    <text evidence="1">Belongs to the WrbA family.</text>
</comment>
<sequence length="203" mass="21683">MDARIAVVYYSATGNVHATAEAFAEGATETGAEVRLRRVPELAPAAAIDSNPEWRSHLNETAHIAEATLEDLKWANGYAFGTPTRFGNVTSQLKQFIDTAGGLWEAGEFVNKPATGFTSSYELHGGQESTLLSMYNVLHHWGALIVPTGYVDYDISHNAGGNPYGISTASSEGLPSKDQIKAAKFQGGRLAQIASQLAPLRSS</sequence>
<protein>
    <submittedName>
        <fullName evidence="4">NAD(P)H dehydrogenase</fullName>
    </submittedName>
    <submittedName>
        <fullName evidence="3">NAD(P)H:quinone oxidoreductase</fullName>
    </submittedName>
</protein>
<dbReference type="NCBIfam" id="TIGR01755">
    <property type="entry name" value="flav_wrbA"/>
    <property type="match status" value="1"/>
</dbReference>
<dbReference type="eggNOG" id="COG0655">
    <property type="taxonomic scope" value="Bacteria"/>
</dbReference>
<dbReference type="Pfam" id="PF03358">
    <property type="entry name" value="FMN_red"/>
    <property type="match status" value="1"/>
</dbReference>
<dbReference type="GO" id="GO:0010181">
    <property type="term" value="F:FMN binding"/>
    <property type="evidence" value="ECO:0007669"/>
    <property type="project" value="InterPro"/>
</dbReference>
<proteinExistence type="inferred from homology"/>
<dbReference type="FunFam" id="3.40.50.360:FF:000001">
    <property type="entry name" value="NAD(P)H dehydrogenase (Quinone) FQR1-like"/>
    <property type="match status" value="1"/>
</dbReference>
<dbReference type="InterPro" id="IPR029039">
    <property type="entry name" value="Flavoprotein-like_sf"/>
</dbReference>
<name>A0A099D920_9ACTN</name>
<dbReference type="GO" id="GO:0003955">
    <property type="term" value="F:NAD(P)H dehydrogenase (quinone) activity"/>
    <property type="evidence" value="ECO:0007669"/>
    <property type="project" value="InterPro"/>
</dbReference>
<dbReference type="PROSITE" id="PS50902">
    <property type="entry name" value="FLAVODOXIN_LIKE"/>
    <property type="match status" value="1"/>
</dbReference>
<accession>A0A099D920</accession>
<dbReference type="GO" id="GO:0016020">
    <property type="term" value="C:membrane"/>
    <property type="evidence" value="ECO:0007669"/>
    <property type="project" value="TreeGrafter"/>
</dbReference>
<evidence type="ECO:0000313" key="6">
    <source>
        <dbReference type="Proteomes" id="UP000215043"/>
    </source>
</evidence>
<dbReference type="HOGENOM" id="CLU_051402_0_2_11"/>
<gene>
    <name evidence="3" type="primary">wrbA</name>
    <name evidence="3" type="ORF">CDG81_20605</name>
    <name evidence="4" type="ORF">IL38_04275</name>
</gene>
<evidence type="ECO:0000259" key="2">
    <source>
        <dbReference type="PROSITE" id="PS50902"/>
    </source>
</evidence>
<keyword evidence="5" id="KW-1185">Reference proteome</keyword>
<evidence type="ECO:0000313" key="3">
    <source>
        <dbReference type="EMBL" id="ASU81312.1"/>
    </source>
</evidence>
<dbReference type="InterPro" id="IPR005025">
    <property type="entry name" value="FMN_Rdtase-like_dom"/>
</dbReference>